<proteinExistence type="inferred from homology"/>
<protein>
    <recommendedName>
        <fullName evidence="3">aldehyde dehydrogenase (NAD(+))</fullName>
        <ecNumber evidence="3">1.2.1.3</ecNumber>
    </recommendedName>
</protein>
<reference evidence="8" key="1">
    <citation type="journal article" date="2019" name="Beilstein J. Org. Chem.">
        <title>Nanangenines: drimane sesquiterpenoids as the dominant metabolite cohort of a novel Australian fungus, Aspergillus nanangensis.</title>
        <authorList>
            <person name="Lacey H.J."/>
            <person name="Gilchrist C.L.M."/>
            <person name="Crombie A."/>
            <person name="Kalaitzis J.A."/>
            <person name="Vuong D."/>
            <person name="Rutledge P.J."/>
            <person name="Turner P."/>
            <person name="Pitt J.I."/>
            <person name="Lacey E."/>
            <person name="Chooi Y.H."/>
            <person name="Piggott A.M."/>
        </authorList>
    </citation>
    <scope>NUCLEOTIDE SEQUENCE</scope>
    <source>
        <strain evidence="8">MST-FP2251</strain>
    </source>
</reference>
<evidence type="ECO:0000256" key="4">
    <source>
        <dbReference type="ARBA" id="ARBA00049194"/>
    </source>
</evidence>
<reference evidence="8" key="2">
    <citation type="submission" date="2020-02" db="EMBL/GenBank/DDBJ databases">
        <authorList>
            <person name="Gilchrist C.L.M."/>
            <person name="Chooi Y.-H."/>
        </authorList>
    </citation>
    <scope>NUCLEOTIDE SEQUENCE</scope>
    <source>
        <strain evidence="8">MST-FP2251</strain>
    </source>
</reference>
<comment type="similarity">
    <text evidence="1 6">Belongs to the aldehyde dehydrogenase family.</text>
</comment>
<evidence type="ECO:0000259" key="7">
    <source>
        <dbReference type="Pfam" id="PF00171"/>
    </source>
</evidence>
<keyword evidence="2 6" id="KW-0560">Oxidoreductase</keyword>
<comment type="caution">
    <text evidence="8">The sequence shown here is derived from an EMBL/GenBank/DDBJ whole genome shotgun (WGS) entry which is preliminary data.</text>
</comment>
<feature type="domain" description="Aldehyde dehydrogenase" evidence="7">
    <location>
        <begin position="28"/>
        <end position="478"/>
    </location>
</feature>
<dbReference type="EMBL" id="VCAU01000019">
    <property type="protein sequence ID" value="KAF9891325.1"/>
    <property type="molecule type" value="Genomic_DNA"/>
</dbReference>
<comment type="catalytic activity">
    <reaction evidence="4">
        <text>an aldehyde + NAD(+) + H2O = a carboxylate + NADH + 2 H(+)</text>
        <dbReference type="Rhea" id="RHEA:16185"/>
        <dbReference type="ChEBI" id="CHEBI:15377"/>
        <dbReference type="ChEBI" id="CHEBI:15378"/>
        <dbReference type="ChEBI" id="CHEBI:17478"/>
        <dbReference type="ChEBI" id="CHEBI:29067"/>
        <dbReference type="ChEBI" id="CHEBI:57540"/>
        <dbReference type="ChEBI" id="CHEBI:57945"/>
        <dbReference type="EC" id="1.2.1.3"/>
    </reaction>
</comment>
<keyword evidence="9" id="KW-1185">Reference proteome</keyword>
<name>A0AAD4GW52_ASPNN</name>
<evidence type="ECO:0000256" key="3">
    <source>
        <dbReference type="ARBA" id="ARBA00024226"/>
    </source>
</evidence>
<evidence type="ECO:0000313" key="9">
    <source>
        <dbReference type="Proteomes" id="UP001194746"/>
    </source>
</evidence>
<evidence type="ECO:0000313" key="8">
    <source>
        <dbReference type="EMBL" id="KAF9891325.1"/>
    </source>
</evidence>
<dbReference type="Gene3D" id="3.40.605.10">
    <property type="entry name" value="Aldehyde Dehydrogenase, Chain A, domain 1"/>
    <property type="match status" value="1"/>
</dbReference>
<sequence>MGDLSIELTAPNGVKYTQPIGLFIDNEWVESKKGQLVITVDPAQEKEICAVHGADGKDVDIAVQAARRAFRGKWRDMDTSDRGDLLNKLAALIQEHAKVLATIDTWDSGNTINSTLNGDIPDAVACLKYYAGWTDKINGTVIDPSPSKLAYTLREPLGVVGAIIPWNFPFVNIVWKMAPALAAGNTLVIKAAEQTPLSALYIANLVKAAGFPPGVVNILNGFGREAGQAIATHPDIDKITFTGSTSTGREIMKMAASSLKRVTLETGGKSPLLVFPDADLEQAVRWSHRGIMSNQGQVCCSTSRIFVHDQIYDQFVESYLREVENVSKVGNPFEDDTFQGPQVTKQHFDRILSYVETGKKDGATLACGGQAYKDINGKGLYIAPTVFTNVTENMRIYQEEIFGPFVVICRFNEEGEAIEKANNTVFGLGAAVFTRDISRAIRVSKKIESGTVWINSTNDGDVRVPFGGYKQSGIGHELEFKDRLYHVVFSEEYRKVAGIDASDLYEVNSLR</sequence>
<evidence type="ECO:0000256" key="5">
    <source>
        <dbReference type="PROSITE-ProRule" id="PRU10007"/>
    </source>
</evidence>
<dbReference type="InterPro" id="IPR016163">
    <property type="entry name" value="Ald_DH_C"/>
</dbReference>
<dbReference type="SUPFAM" id="SSF53720">
    <property type="entry name" value="ALDH-like"/>
    <property type="match status" value="1"/>
</dbReference>
<dbReference type="AlphaFoldDB" id="A0AAD4GW52"/>
<gene>
    <name evidence="8" type="ORF">FE257_004180</name>
</gene>
<dbReference type="Gene3D" id="3.40.309.10">
    <property type="entry name" value="Aldehyde Dehydrogenase, Chain A, domain 2"/>
    <property type="match status" value="1"/>
</dbReference>
<dbReference type="Pfam" id="PF00171">
    <property type="entry name" value="Aldedh"/>
    <property type="match status" value="1"/>
</dbReference>
<dbReference type="FunFam" id="3.40.605.10:FF:000050">
    <property type="entry name" value="Aldehyde dehydrogenase, mitochondrial"/>
    <property type="match status" value="1"/>
</dbReference>
<dbReference type="PANTHER" id="PTHR11699">
    <property type="entry name" value="ALDEHYDE DEHYDROGENASE-RELATED"/>
    <property type="match status" value="1"/>
</dbReference>
<dbReference type="InterPro" id="IPR015590">
    <property type="entry name" value="Aldehyde_DH_dom"/>
</dbReference>
<dbReference type="PROSITE" id="PS00687">
    <property type="entry name" value="ALDEHYDE_DEHYDR_GLU"/>
    <property type="match status" value="1"/>
</dbReference>
<evidence type="ECO:0000256" key="2">
    <source>
        <dbReference type="ARBA" id="ARBA00023002"/>
    </source>
</evidence>
<evidence type="ECO:0000256" key="1">
    <source>
        <dbReference type="ARBA" id="ARBA00009986"/>
    </source>
</evidence>
<dbReference type="Proteomes" id="UP001194746">
    <property type="component" value="Unassembled WGS sequence"/>
</dbReference>
<evidence type="ECO:0000256" key="6">
    <source>
        <dbReference type="RuleBase" id="RU003345"/>
    </source>
</evidence>
<dbReference type="EC" id="1.2.1.3" evidence="3"/>
<dbReference type="InterPro" id="IPR016162">
    <property type="entry name" value="Ald_DH_N"/>
</dbReference>
<accession>A0AAD4GW52</accession>
<feature type="active site" evidence="5">
    <location>
        <position position="265"/>
    </location>
</feature>
<dbReference type="GO" id="GO:0004029">
    <property type="term" value="F:aldehyde dehydrogenase (NAD+) activity"/>
    <property type="evidence" value="ECO:0007669"/>
    <property type="project" value="UniProtKB-EC"/>
</dbReference>
<dbReference type="InterPro" id="IPR029510">
    <property type="entry name" value="Ald_DH_CS_GLU"/>
</dbReference>
<organism evidence="8 9">
    <name type="scientific">Aspergillus nanangensis</name>
    <dbReference type="NCBI Taxonomy" id="2582783"/>
    <lineage>
        <taxon>Eukaryota</taxon>
        <taxon>Fungi</taxon>
        <taxon>Dikarya</taxon>
        <taxon>Ascomycota</taxon>
        <taxon>Pezizomycotina</taxon>
        <taxon>Eurotiomycetes</taxon>
        <taxon>Eurotiomycetidae</taxon>
        <taxon>Eurotiales</taxon>
        <taxon>Aspergillaceae</taxon>
        <taxon>Aspergillus</taxon>
        <taxon>Aspergillus subgen. Circumdati</taxon>
    </lineage>
</organism>
<dbReference type="FunFam" id="3.40.309.10:FF:000012">
    <property type="entry name" value="Betaine aldehyde dehydrogenase"/>
    <property type="match status" value="1"/>
</dbReference>
<dbReference type="InterPro" id="IPR016161">
    <property type="entry name" value="Ald_DH/histidinol_DH"/>
</dbReference>